<evidence type="ECO:0000313" key="2">
    <source>
        <dbReference type="Proteomes" id="UP000593565"/>
    </source>
</evidence>
<proteinExistence type="predicted"/>
<reference evidence="1 2" key="1">
    <citation type="submission" date="2020-02" db="EMBL/GenBank/DDBJ databases">
        <title>A chromosome-scale genome assembly of the black bullhead catfish (Ameiurus melas).</title>
        <authorList>
            <person name="Wen M."/>
            <person name="Zham M."/>
            <person name="Cabau C."/>
            <person name="Klopp C."/>
            <person name="Donnadieu C."/>
            <person name="Roques C."/>
            <person name="Bouchez O."/>
            <person name="Lampietro C."/>
            <person name="Jouanno E."/>
            <person name="Herpin A."/>
            <person name="Louis A."/>
            <person name="Berthelot C."/>
            <person name="Parey E."/>
            <person name="Roest-Crollius H."/>
            <person name="Braasch I."/>
            <person name="Postlethwait J."/>
            <person name="Robinson-Rechavi M."/>
            <person name="Echchiki A."/>
            <person name="Begum T."/>
            <person name="Montfort J."/>
            <person name="Schartl M."/>
            <person name="Bobe J."/>
            <person name="Guiguen Y."/>
        </authorList>
    </citation>
    <scope>NUCLEOTIDE SEQUENCE [LARGE SCALE GENOMIC DNA]</scope>
    <source>
        <strain evidence="1">M_S1</strain>
        <tissue evidence="1">Blood</tissue>
    </source>
</reference>
<name>A0A7J6BEN1_AMEME</name>
<feature type="non-terminal residue" evidence="1">
    <location>
        <position position="80"/>
    </location>
</feature>
<comment type="caution">
    <text evidence="1">The sequence shown here is derived from an EMBL/GenBank/DDBJ whole genome shotgun (WGS) entry which is preliminary data.</text>
</comment>
<accession>A0A7J6BEN1</accession>
<protein>
    <submittedName>
        <fullName evidence="1">Uncharacterized protein</fullName>
    </submittedName>
</protein>
<dbReference type="AlphaFoldDB" id="A0A7J6BEN1"/>
<dbReference type="Proteomes" id="UP000593565">
    <property type="component" value="Unassembled WGS sequence"/>
</dbReference>
<evidence type="ECO:0000313" key="1">
    <source>
        <dbReference type="EMBL" id="KAF4093322.1"/>
    </source>
</evidence>
<dbReference type="EMBL" id="JAAGNN010000001">
    <property type="protein sequence ID" value="KAF4093322.1"/>
    <property type="molecule type" value="Genomic_DNA"/>
</dbReference>
<organism evidence="1 2">
    <name type="scientific">Ameiurus melas</name>
    <name type="common">Black bullhead</name>
    <name type="synonym">Silurus melas</name>
    <dbReference type="NCBI Taxonomy" id="219545"/>
    <lineage>
        <taxon>Eukaryota</taxon>
        <taxon>Metazoa</taxon>
        <taxon>Chordata</taxon>
        <taxon>Craniata</taxon>
        <taxon>Vertebrata</taxon>
        <taxon>Euteleostomi</taxon>
        <taxon>Actinopterygii</taxon>
        <taxon>Neopterygii</taxon>
        <taxon>Teleostei</taxon>
        <taxon>Ostariophysi</taxon>
        <taxon>Siluriformes</taxon>
        <taxon>Ictaluridae</taxon>
        <taxon>Ameiurus</taxon>
    </lineage>
</organism>
<gene>
    <name evidence="1" type="ORF">AMELA_G00000840</name>
</gene>
<sequence length="80" mass="8797">QAQKTSSEQVTEPTSITSVPKGVKVVKKKKWETSEVKAVEKHLYRFIKTCTVPGKKKHCEACIKAEPVALKGRVGCLSSL</sequence>
<keyword evidence="2" id="KW-1185">Reference proteome</keyword>